<organism evidence="12 13">
    <name type="scientific">Exophiala dermatitidis</name>
    <name type="common">Black yeast-like fungus</name>
    <name type="synonym">Wangiella dermatitidis</name>
    <dbReference type="NCBI Taxonomy" id="5970"/>
    <lineage>
        <taxon>Eukaryota</taxon>
        <taxon>Fungi</taxon>
        <taxon>Dikarya</taxon>
        <taxon>Ascomycota</taxon>
        <taxon>Pezizomycotina</taxon>
        <taxon>Eurotiomycetes</taxon>
        <taxon>Chaetothyriomycetidae</taxon>
        <taxon>Chaetothyriales</taxon>
        <taxon>Herpotrichiellaceae</taxon>
        <taxon>Exophiala</taxon>
    </lineage>
</organism>
<evidence type="ECO:0000259" key="11">
    <source>
        <dbReference type="PROSITE" id="PS51204"/>
    </source>
</evidence>
<keyword evidence="3" id="KW-0227">DNA damage</keyword>
<feature type="compositionally biased region" description="Polar residues" evidence="9">
    <location>
        <begin position="1356"/>
        <end position="1367"/>
    </location>
</feature>
<feature type="region of interest" description="Disordered" evidence="9">
    <location>
        <begin position="1183"/>
        <end position="1207"/>
    </location>
</feature>
<dbReference type="CDD" id="cd00167">
    <property type="entry name" value="SANT"/>
    <property type="match status" value="1"/>
</dbReference>
<evidence type="ECO:0000256" key="5">
    <source>
        <dbReference type="ARBA" id="ARBA00023204"/>
    </source>
</evidence>
<feature type="domain" description="Myb-like" evidence="10">
    <location>
        <begin position="828"/>
        <end position="888"/>
    </location>
</feature>
<dbReference type="PROSITE" id="PS51204">
    <property type="entry name" value="HSA"/>
    <property type="match status" value="1"/>
</dbReference>
<dbReference type="GO" id="GO:0006325">
    <property type="term" value="P:chromatin organization"/>
    <property type="evidence" value="ECO:0007669"/>
    <property type="project" value="UniProtKB-KW"/>
</dbReference>
<dbReference type="GO" id="GO:0006281">
    <property type="term" value="P:DNA repair"/>
    <property type="evidence" value="ECO:0007669"/>
    <property type="project" value="UniProtKB-KW"/>
</dbReference>
<evidence type="ECO:0000256" key="1">
    <source>
        <dbReference type="ARBA" id="ARBA00004123"/>
    </source>
</evidence>
<evidence type="ECO:0000259" key="10">
    <source>
        <dbReference type="PROSITE" id="PS50090"/>
    </source>
</evidence>
<feature type="compositionally biased region" description="Polar residues" evidence="9">
    <location>
        <begin position="80"/>
        <end position="98"/>
    </location>
</feature>
<gene>
    <name evidence="12" type="primary">eaf1</name>
    <name evidence="12" type="ORF">HRR80_004070</name>
</gene>
<dbReference type="GO" id="GO:0003746">
    <property type="term" value="F:translation elongation factor activity"/>
    <property type="evidence" value="ECO:0007669"/>
    <property type="project" value="UniProtKB-KW"/>
</dbReference>
<dbReference type="Gene3D" id="1.10.10.60">
    <property type="entry name" value="Homeodomain-like"/>
    <property type="match status" value="1"/>
</dbReference>
<feature type="compositionally biased region" description="Polar residues" evidence="9">
    <location>
        <begin position="1390"/>
        <end position="1407"/>
    </location>
</feature>
<evidence type="ECO:0000256" key="9">
    <source>
        <dbReference type="SAM" id="MobiDB-lite"/>
    </source>
</evidence>
<feature type="domain" description="HSA" evidence="11">
    <location>
        <begin position="569"/>
        <end position="642"/>
    </location>
</feature>
<protein>
    <recommendedName>
        <fullName evidence="8">Vacuolar import and degradation protein 21</fullName>
    </recommendedName>
</protein>
<feature type="compositionally biased region" description="Polar residues" evidence="9">
    <location>
        <begin position="1028"/>
        <end position="1039"/>
    </location>
</feature>
<comment type="similarity">
    <text evidence="2">Belongs to the EAF1 family.</text>
</comment>
<comment type="function">
    <text evidence="7">Component of the NuA4 histone acetyltransferase complex which is involved in transcriptional activation of selected genes principally by acetylation of nucleosomal histone H4 and H2A. The NuA4 complex is also involved in DNA repair.</text>
</comment>
<comment type="subcellular location">
    <subcellularLocation>
        <location evidence="1">Nucleus</location>
    </subcellularLocation>
</comment>
<feature type="compositionally biased region" description="Polar residues" evidence="9">
    <location>
        <begin position="242"/>
        <end position="257"/>
    </location>
</feature>
<feature type="compositionally biased region" description="Low complexity" evidence="9">
    <location>
        <begin position="1134"/>
        <end position="1146"/>
    </location>
</feature>
<feature type="compositionally biased region" description="Basic and acidic residues" evidence="9">
    <location>
        <begin position="486"/>
        <end position="496"/>
    </location>
</feature>
<dbReference type="InterPro" id="IPR014012">
    <property type="entry name" value="HSA_dom"/>
</dbReference>
<evidence type="ECO:0000256" key="2">
    <source>
        <dbReference type="ARBA" id="ARBA00008913"/>
    </source>
</evidence>
<reference evidence="12" key="1">
    <citation type="submission" date="2023-01" db="EMBL/GenBank/DDBJ databases">
        <title>Exophiala dermititidis isolated from Cystic Fibrosis Patient.</title>
        <authorList>
            <person name="Kurbessoian T."/>
            <person name="Crocker A."/>
            <person name="Murante D."/>
            <person name="Hogan D.A."/>
            <person name="Stajich J.E."/>
        </authorList>
    </citation>
    <scope>NUCLEOTIDE SEQUENCE</scope>
    <source>
        <strain evidence="12">Ex8</strain>
    </source>
</reference>
<evidence type="ECO:0000256" key="8">
    <source>
        <dbReference type="ARBA" id="ARBA00029670"/>
    </source>
</evidence>
<feature type="compositionally biased region" description="Acidic residues" evidence="9">
    <location>
        <begin position="669"/>
        <end position="678"/>
    </location>
</feature>
<dbReference type="Pfam" id="PF13921">
    <property type="entry name" value="Myb_DNA-bind_6"/>
    <property type="match status" value="1"/>
</dbReference>
<feature type="region of interest" description="Disordered" evidence="9">
    <location>
        <begin position="1128"/>
        <end position="1157"/>
    </location>
</feature>
<dbReference type="GO" id="GO:0003682">
    <property type="term" value="F:chromatin binding"/>
    <property type="evidence" value="ECO:0007669"/>
    <property type="project" value="TreeGrafter"/>
</dbReference>
<feature type="compositionally biased region" description="Polar residues" evidence="9">
    <location>
        <begin position="345"/>
        <end position="357"/>
    </location>
</feature>
<feature type="compositionally biased region" description="Polar residues" evidence="9">
    <location>
        <begin position="265"/>
        <end position="313"/>
    </location>
</feature>
<evidence type="ECO:0000313" key="13">
    <source>
        <dbReference type="Proteomes" id="UP001161757"/>
    </source>
</evidence>
<keyword evidence="6" id="KW-0539">Nucleus</keyword>
<evidence type="ECO:0000256" key="6">
    <source>
        <dbReference type="ARBA" id="ARBA00023242"/>
    </source>
</evidence>
<dbReference type="PROSITE" id="PS50090">
    <property type="entry name" value="MYB_LIKE"/>
    <property type="match status" value="1"/>
</dbReference>
<dbReference type="PANTHER" id="PTHR46459:SF1">
    <property type="entry name" value="E1A-BINDING PROTEIN P400"/>
    <property type="match status" value="1"/>
</dbReference>
<dbReference type="SUPFAM" id="SSF46689">
    <property type="entry name" value="Homeodomain-like"/>
    <property type="match status" value="1"/>
</dbReference>
<comment type="caution">
    <text evidence="12">The sequence shown here is derived from an EMBL/GenBank/DDBJ whole genome shotgun (WGS) entry which is preliminary data.</text>
</comment>
<feature type="region of interest" description="Disordered" evidence="9">
    <location>
        <begin position="1027"/>
        <end position="1068"/>
    </location>
</feature>
<keyword evidence="12" id="KW-0648">Protein biosynthesis</keyword>
<name>A0AAN6IVG9_EXODE</name>
<feature type="region of interest" description="Disordered" evidence="9">
    <location>
        <begin position="639"/>
        <end position="680"/>
    </location>
</feature>
<evidence type="ECO:0000256" key="4">
    <source>
        <dbReference type="ARBA" id="ARBA00022853"/>
    </source>
</evidence>
<feature type="region of interest" description="Disordered" evidence="9">
    <location>
        <begin position="58"/>
        <end position="499"/>
    </location>
</feature>
<evidence type="ECO:0000256" key="7">
    <source>
        <dbReference type="ARBA" id="ARBA00025178"/>
    </source>
</evidence>
<accession>A0AAN6IVG9</accession>
<dbReference type="InterPro" id="IPR001005">
    <property type="entry name" value="SANT/Myb"/>
</dbReference>
<feature type="compositionally biased region" description="Polar residues" evidence="9">
    <location>
        <begin position="430"/>
        <end position="450"/>
    </location>
</feature>
<dbReference type="GO" id="GO:0035267">
    <property type="term" value="C:NuA4 histone acetyltransferase complex"/>
    <property type="evidence" value="ECO:0007669"/>
    <property type="project" value="TreeGrafter"/>
</dbReference>
<feature type="compositionally biased region" description="Polar residues" evidence="9">
    <location>
        <begin position="113"/>
        <end position="125"/>
    </location>
</feature>
<feature type="compositionally biased region" description="Low complexity" evidence="9">
    <location>
        <begin position="1050"/>
        <end position="1059"/>
    </location>
</feature>
<dbReference type="SMART" id="SM00717">
    <property type="entry name" value="SANT"/>
    <property type="match status" value="1"/>
</dbReference>
<dbReference type="InterPro" id="IPR009057">
    <property type="entry name" value="Homeodomain-like_sf"/>
</dbReference>
<feature type="region of interest" description="Disordered" evidence="9">
    <location>
        <begin position="1354"/>
        <end position="1407"/>
    </location>
</feature>
<dbReference type="SMART" id="SM00573">
    <property type="entry name" value="HSA"/>
    <property type="match status" value="1"/>
</dbReference>
<keyword evidence="4" id="KW-0156">Chromatin regulator</keyword>
<evidence type="ECO:0000256" key="3">
    <source>
        <dbReference type="ARBA" id="ARBA00022763"/>
    </source>
</evidence>
<dbReference type="GO" id="GO:0005634">
    <property type="term" value="C:nucleus"/>
    <property type="evidence" value="ECO:0007669"/>
    <property type="project" value="UniProtKB-SubCell"/>
</dbReference>
<feature type="compositionally biased region" description="Basic and acidic residues" evidence="9">
    <location>
        <begin position="127"/>
        <end position="137"/>
    </location>
</feature>
<evidence type="ECO:0000313" key="12">
    <source>
        <dbReference type="EMBL" id="KAJ8992177.1"/>
    </source>
</evidence>
<keyword evidence="5" id="KW-0234">DNA repair</keyword>
<dbReference type="EMBL" id="JAJGCB010000006">
    <property type="protein sequence ID" value="KAJ8992177.1"/>
    <property type="molecule type" value="Genomic_DNA"/>
</dbReference>
<keyword evidence="12" id="KW-0251">Elongation factor</keyword>
<sequence>MHVEQLRSKKLEAQSRLLSRKRKLSELFSITEYPLTADDPTYKQKLQAFQDANNLESGRLFDESTLPARPHITLQHRKTQQPQPSNTPVQNSETQQRVQAPAKAEAPSPEPTTHATSPALQTAPSEVQERVETEKQPNGHPPEAIQKEELGVKQVSPVDSEAFAAESTDITKSPNAERRSKSPEGQGSSAGQGVATLAGLSADKPGLTATAKESGPQLSAEGGDEPKRLTPSLPPVSIPAEPQSSPSSTNGRDSANTPLPMAASPATSPGVNVSPDISQPTQVNKTVDRTISSSEPSKDLTNGVVQDSESGMQPLNDVEMTETAAMDVKADASRQSEQSAEASKTAISQKPNISVEIQTEKETSIKVPPSGHLVESPAPMTANVRHKHLPATSPSVQEPPKRATRISSGVLQKKSVSEILGETPKAINTHVGSPSLTPNHESPGSTTPQGRTGDRDRDRRDRERSRLSTVVFAKPPKPAADEETVEVARTEDRDLQRTSPGQKDYLYTLFENKAHSMSRQTSMSYLIQNAHKTLSTSDHLIEYELSAQCRILKRLYQLQEKGRWPLRQYKRADEAPRPTSHWDFLLDHMKWMRTDFREERKWKLAAASSMAEWCAEWVASSAEDRKRLQVRVRPTKLLPKPDTYQDVEMEDGPGPSLSSQPTPELMPSNEDDSMSDDIADPRDVQISSAPAAIFSLGPSDINFAVDKTPALDKLLNELPLYEPAAIVPDLSKSNLAERLDAKWKTDIVPVSRWATEKLPVKDYKPPRKRSRYEYEFEPASEPKSAPLPPEETNVALFMPENKHIRDRIHPGHSFRPPSEHPMPTQAFFETRQSSQWTPAEDDELRKLVKDYSYNWSLISSCLTPRSSYTSGADRRTPWECFERWIGLEGLPADMSKTAYFKTYSGRIEAAGRHVAAQIEEAQRRAGNNVQISARKRTTQPVRVERKRTQRHLAMLDAMRKLAKKRETALQKQQHQADLAAMRKVNDANVPKPAYKTPAEFSQLKQEREQKLAERQEIYRQQLIAHQRATAQQQRGQNAQPLPNGMPPGAPAMRGPPSAGGMPGVPNGNLQLPNGHPRHPGMMAMQGNMQLPPGMVPPKGLTPQMQAQMQAQLAARGAATSPQQIRMLQEASRVQQEQLMRQAQQAQNGAHSSPNNPHAALAVGKGMNNAAYLSAMANANGIGSPSAPVHGNSASPRPATANPGQALSSGHIPVLTQIANKIREHHPKLSEEDIQRLASQQITSYQLQATAAAAGQAPKRPQPHNQAALNAAIGAVNAGNHASNAAAAAAAAAQFGGHPGMMTNEQVQQYNQRMRMQQAQQHAVRGMPGQMQAGVMGVMPNGMANSPVMNMARPVSQHANQGQLSRSATPREQRSGSQSQPNMNGAGAPAQGQQSSPRPAQQSMQTQA</sequence>
<proteinExistence type="inferred from homology"/>
<dbReference type="Proteomes" id="UP001161757">
    <property type="component" value="Unassembled WGS sequence"/>
</dbReference>
<dbReference type="Pfam" id="PF07529">
    <property type="entry name" value="HSA"/>
    <property type="match status" value="1"/>
</dbReference>
<dbReference type="PANTHER" id="PTHR46459">
    <property type="entry name" value="E1A-BINDING PROTEIN P400-RELATED"/>
    <property type="match status" value="1"/>
</dbReference>
<feature type="compositionally biased region" description="Basic and acidic residues" evidence="9">
    <location>
        <begin position="452"/>
        <end position="466"/>
    </location>
</feature>